<organism evidence="2 3">
    <name type="scientific">Haematococcus lacustris</name>
    <name type="common">Green alga</name>
    <name type="synonym">Haematococcus pluvialis</name>
    <dbReference type="NCBI Taxonomy" id="44745"/>
    <lineage>
        <taxon>Eukaryota</taxon>
        <taxon>Viridiplantae</taxon>
        <taxon>Chlorophyta</taxon>
        <taxon>core chlorophytes</taxon>
        <taxon>Chlorophyceae</taxon>
        <taxon>CS clade</taxon>
        <taxon>Chlamydomonadales</taxon>
        <taxon>Haematococcaceae</taxon>
        <taxon>Haematococcus</taxon>
    </lineage>
</organism>
<sequence>MATPARGAVDAGTVVEEAELPTAAAQQLLKECQLREEWRTAREAALLQQVQGLAFLPTAAGPAVALAWSCQVGGHGKCTATISVVVRILSCPGPAADACCHTGPHHQGMHLTRPRPPASAPALPWLVRVTSPQPRPQQHLKPRATWHVEPEPNHQTAPQGGQQQVASSASRAHHQPHAS</sequence>
<evidence type="ECO:0000313" key="3">
    <source>
        <dbReference type="Proteomes" id="UP000485058"/>
    </source>
</evidence>
<dbReference type="AlphaFoldDB" id="A0A699YN41"/>
<gene>
    <name evidence="2" type="ORF">HaLaN_06101</name>
</gene>
<dbReference type="Proteomes" id="UP000485058">
    <property type="component" value="Unassembled WGS sequence"/>
</dbReference>
<proteinExistence type="predicted"/>
<name>A0A699YN41_HAELA</name>
<protein>
    <submittedName>
        <fullName evidence="2">Uncharacterized protein</fullName>
    </submittedName>
</protein>
<reference evidence="2 3" key="1">
    <citation type="submission" date="2020-02" db="EMBL/GenBank/DDBJ databases">
        <title>Draft genome sequence of Haematococcus lacustris strain NIES-144.</title>
        <authorList>
            <person name="Morimoto D."/>
            <person name="Nakagawa S."/>
            <person name="Yoshida T."/>
            <person name="Sawayama S."/>
        </authorList>
    </citation>
    <scope>NUCLEOTIDE SEQUENCE [LARGE SCALE GENOMIC DNA]</scope>
    <source>
        <strain evidence="2 3">NIES-144</strain>
    </source>
</reference>
<evidence type="ECO:0000256" key="1">
    <source>
        <dbReference type="SAM" id="MobiDB-lite"/>
    </source>
</evidence>
<comment type="caution">
    <text evidence="2">The sequence shown here is derived from an EMBL/GenBank/DDBJ whole genome shotgun (WGS) entry which is preliminary data.</text>
</comment>
<feature type="compositionally biased region" description="Low complexity" evidence="1">
    <location>
        <begin position="159"/>
        <end position="170"/>
    </location>
</feature>
<dbReference type="EMBL" id="BLLF01000341">
    <property type="protein sequence ID" value="GFH10735.1"/>
    <property type="molecule type" value="Genomic_DNA"/>
</dbReference>
<accession>A0A699YN41</accession>
<evidence type="ECO:0000313" key="2">
    <source>
        <dbReference type="EMBL" id="GFH10735.1"/>
    </source>
</evidence>
<feature type="region of interest" description="Disordered" evidence="1">
    <location>
        <begin position="132"/>
        <end position="179"/>
    </location>
</feature>
<keyword evidence="3" id="KW-1185">Reference proteome</keyword>